<keyword evidence="1" id="KW-1133">Transmembrane helix</keyword>
<dbReference type="EMBL" id="BARV01004931">
    <property type="protein sequence ID" value="GAI09048.1"/>
    <property type="molecule type" value="Genomic_DNA"/>
</dbReference>
<comment type="caution">
    <text evidence="2">The sequence shown here is derived from an EMBL/GenBank/DDBJ whole genome shotgun (WGS) entry which is preliminary data.</text>
</comment>
<dbReference type="AlphaFoldDB" id="X1KQT9"/>
<organism evidence="2">
    <name type="scientific">marine sediment metagenome</name>
    <dbReference type="NCBI Taxonomy" id="412755"/>
    <lineage>
        <taxon>unclassified sequences</taxon>
        <taxon>metagenomes</taxon>
        <taxon>ecological metagenomes</taxon>
    </lineage>
</organism>
<keyword evidence="1" id="KW-0812">Transmembrane</keyword>
<accession>X1KQT9</accession>
<proteinExistence type="predicted"/>
<gene>
    <name evidence="2" type="ORF">S06H3_10579</name>
</gene>
<reference evidence="2" key="1">
    <citation type="journal article" date="2014" name="Front. Microbiol.">
        <title>High frequency of phylogenetically diverse reductive dehalogenase-homologous genes in deep subseafloor sedimentary metagenomes.</title>
        <authorList>
            <person name="Kawai M."/>
            <person name="Futagami T."/>
            <person name="Toyoda A."/>
            <person name="Takaki Y."/>
            <person name="Nishi S."/>
            <person name="Hori S."/>
            <person name="Arai W."/>
            <person name="Tsubouchi T."/>
            <person name="Morono Y."/>
            <person name="Uchiyama I."/>
            <person name="Ito T."/>
            <person name="Fujiyama A."/>
            <person name="Inagaki F."/>
            <person name="Takami H."/>
        </authorList>
    </citation>
    <scope>NUCLEOTIDE SEQUENCE</scope>
    <source>
        <strain evidence="2">Expedition CK06-06</strain>
    </source>
</reference>
<keyword evidence="1" id="KW-0472">Membrane</keyword>
<feature type="non-terminal residue" evidence="2">
    <location>
        <position position="61"/>
    </location>
</feature>
<name>X1KQT9_9ZZZZ</name>
<evidence type="ECO:0008006" key="3">
    <source>
        <dbReference type="Google" id="ProtNLM"/>
    </source>
</evidence>
<protein>
    <recommendedName>
        <fullName evidence="3">MFS transporter</fullName>
    </recommendedName>
</protein>
<evidence type="ECO:0000256" key="1">
    <source>
        <dbReference type="SAM" id="Phobius"/>
    </source>
</evidence>
<feature type="transmembrane region" description="Helical" evidence="1">
    <location>
        <begin position="21"/>
        <end position="38"/>
    </location>
</feature>
<evidence type="ECO:0000313" key="2">
    <source>
        <dbReference type="EMBL" id="GAI09048.1"/>
    </source>
</evidence>
<sequence length="61" mass="6761">MKGKVKILDKNKKSDKLKWNFTMGLLHGIFFTGGMGFSDPNTVLPVFVSSLTNSKILIGLF</sequence>